<dbReference type="Gene3D" id="3.40.50.720">
    <property type="entry name" value="NAD(P)-binding Rossmann-like Domain"/>
    <property type="match status" value="1"/>
</dbReference>
<protein>
    <submittedName>
        <fullName evidence="3">L-threonine 3-dehydrogenase</fullName>
    </submittedName>
</protein>
<dbReference type="OrthoDB" id="9779902at2"/>
<reference evidence="3 4" key="1">
    <citation type="submission" date="2016-11" db="EMBL/GenBank/DDBJ databases">
        <authorList>
            <person name="Jaros S."/>
            <person name="Januszkiewicz K."/>
            <person name="Wedrychowicz H."/>
        </authorList>
    </citation>
    <scope>NUCLEOTIDE SEQUENCE [LARGE SCALE GENOMIC DNA]</scope>
    <source>
        <strain evidence="3 4">DSM 15212</strain>
    </source>
</reference>
<dbReference type="PANTHER" id="PTHR42687:SF1">
    <property type="entry name" value="L-THREONINE 3-DEHYDROGENASE, MITOCHONDRIAL"/>
    <property type="match status" value="1"/>
</dbReference>
<gene>
    <name evidence="3" type="ORF">SAMN02745912_01318</name>
</gene>
<evidence type="ECO:0000313" key="4">
    <source>
        <dbReference type="Proteomes" id="UP000184465"/>
    </source>
</evidence>
<evidence type="ECO:0000313" key="3">
    <source>
        <dbReference type="EMBL" id="SHJ84615.1"/>
    </source>
</evidence>
<evidence type="ECO:0000259" key="2">
    <source>
        <dbReference type="Pfam" id="PF01370"/>
    </source>
</evidence>
<name>A0A1M6MM95_PARC5</name>
<dbReference type="Proteomes" id="UP000184465">
    <property type="component" value="Unassembled WGS sequence"/>
</dbReference>
<dbReference type="GO" id="GO:0006567">
    <property type="term" value="P:L-threonine catabolic process"/>
    <property type="evidence" value="ECO:0007669"/>
    <property type="project" value="TreeGrafter"/>
</dbReference>
<dbReference type="STRING" id="1121301.SAMN02745912_01318"/>
<dbReference type="EMBL" id="FRAG01000011">
    <property type="protein sequence ID" value="SHJ84615.1"/>
    <property type="molecule type" value="Genomic_DNA"/>
</dbReference>
<dbReference type="PANTHER" id="PTHR42687">
    <property type="entry name" value="L-THREONINE 3-DEHYDROGENASE"/>
    <property type="match status" value="1"/>
</dbReference>
<dbReference type="SUPFAM" id="SSF51735">
    <property type="entry name" value="NAD(P)-binding Rossmann-fold domains"/>
    <property type="match status" value="1"/>
</dbReference>
<feature type="domain" description="NAD-dependent epimerase/dehydratase" evidence="2">
    <location>
        <begin position="4"/>
        <end position="243"/>
    </location>
</feature>
<dbReference type="InterPro" id="IPR036291">
    <property type="entry name" value="NAD(P)-bd_dom_sf"/>
</dbReference>
<dbReference type="GO" id="GO:0008743">
    <property type="term" value="F:L-threonine 3-dehydrogenase activity"/>
    <property type="evidence" value="ECO:0007669"/>
    <property type="project" value="TreeGrafter"/>
</dbReference>
<dbReference type="RefSeq" id="WP_073148163.1">
    <property type="nucleotide sequence ID" value="NZ_FRAG01000011.1"/>
</dbReference>
<dbReference type="AlphaFoldDB" id="A0A1M6MM95"/>
<dbReference type="CDD" id="cd05272">
    <property type="entry name" value="TDH_SDR_e"/>
    <property type="match status" value="1"/>
</dbReference>
<dbReference type="InterPro" id="IPR001509">
    <property type="entry name" value="Epimerase_deHydtase"/>
</dbReference>
<evidence type="ECO:0000256" key="1">
    <source>
        <dbReference type="ARBA" id="ARBA00007637"/>
    </source>
</evidence>
<comment type="similarity">
    <text evidence="1">Belongs to the NAD(P)-dependent epimerase/dehydratase family.</text>
</comment>
<proteinExistence type="inferred from homology"/>
<dbReference type="Pfam" id="PF01370">
    <property type="entry name" value="Epimerase"/>
    <property type="match status" value="1"/>
</dbReference>
<sequence>MKRILITGALGQIGSELVLKLREIYGENNVVASSKSMEKEGSEEIIKSGPFEIVDVLNPQQMADAVEKHDIDTIIHLASILSAVGEAKPHLLWNVNMNGLYNALEVAREKNCGIFVPSSIAAFGPNTPKDLTPQDTIQRPTTIYGVSKVAGELLCDYYFERFGVDARGVRFPGLISYKALPGGGTTDYAVHIYYDALKTKEFICNIKEGTKMDMMYMPDALDSIVQLMEADPSKLKHRNAFNITAMSFGPEEIYAEIKKHIPEFTMRYEVDPVKQKIAESWPNSLDHSAAQSEWGWKPKYNLETMTIDMLEKLRKKLNIDTI</sequence>
<accession>A0A1M6MM95</accession>
<dbReference type="FunFam" id="3.40.50.720:FF:000077">
    <property type="entry name" value="L-threonine 3-dehydrogenase, mitochondrial"/>
    <property type="match status" value="1"/>
</dbReference>
<keyword evidence="4" id="KW-1185">Reference proteome</keyword>
<dbReference type="InterPro" id="IPR051225">
    <property type="entry name" value="NAD(P)_epim/dehydratase"/>
</dbReference>
<organism evidence="3 4">
    <name type="scientific">Paramaledivibacter caminithermalis (strain DSM 15212 / CIP 107654 / DViRD3)</name>
    <name type="common">Clostridium caminithermale</name>
    <dbReference type="NCBI Taxonomy" id="1121301"/>
    <lineage>
        <taxon>Bacteria</taxon>
        <taxon>Bacillati</taxon>
        <taxon>Bacillota</taxon>
        <taxon>Clostridia</taxon>
        <taxon>Peptostreptococcales</taxon>
        <taxon>Caminicellaceae</taxon>
        <taxon>Paramaledivibacter</taxon>
    </lineage>
</organism>